<dbReference type="Proteomes" id="UP000198711">
    <property type="component" value="Unassembled WGS sequence"/>
</dbReference>
<feature type="signal peptide" evidence="1">
    <location>
        <begin position="1"/>
        <end position="21"/>
    </location>
</feature>
<dbReference type="AlphaFoldDB" id="A0A8X8LD29"/>
<evidence type="ECO:0000256" key="1">
    <source>
        <dbReference type="SAM" id="SignalP"/>
    </source>
</evidence>
<evidence type="ECO:0000313" key="2">
    <source>
        <dbReference type="EMBL" id="SDW62080.1"/>
    </source>
</evidence>
<accession>A0A8X8LD29</accession>
<dbReference type="RefSeq" id="WP_139173855.1">
    <property type="nucleotide sequence ID" value="NZ_FNNO01000004.1"/>
</dbReference>
<proteinExistence type="predicted"/>
<dbReference type="PROSITE" id="PS51257">
    <property type="entry name" value="PROKAR_LIPOPROTEIN"/>
    <property type="match status" value="1"/>
</dbReference>
<dbReference type="EMBL" id="FNNO01000004">
    <property type="protein sequence ID" value="SDW62080.1"/>
    <property type="molecule type" value="Genomic_DNA"/>
</dbReference>
<sequence>MKKINLTSGFLMLAVVATLFVACQKEQNGTSTQNGTAASKANESAIGVAVNGSDVVGFISGDAAKQMHDAYVQAYPNSTQYVVFKIKDLQGFLQVLKSKYQSDNVYVNFGVYNAQTATSPSNVGKTTVYFSGDDNRASNGNVQSNATAPDAFLNHGSIWP</sequence>
<organism evidence="2 3">
    <name type="scientific">Hydrobacter penzbergensis</name>
    <dbReference type="NCBI Taxonomy" id="1235997"/>
    <lineage>
        <taxon>Bacteria</taxon>
        <taxon>Pseudomonadati</taxon>
        <taxon>Bacteroidota</taxon>
        <taxon>Chitinophagia</taxon>
        <taxon>Chitinophagales</taxon>
        <taxon>Chitinophagaceae</taxon>
        <taxon>Hydrobacter</taxon>
    </lineage>
</organism>
<keyword evidence="3" id="KW-1185">Reference proteome</keyword>
<evidence type="ECO:0000313" key="3">
    <source>
        <dbReference type="Proteomes" id="UP000198711"/>
    </source>
</evidence>
<reference evidence="2 3" key="1">
    <citation type="submission" date="2016-10" db="EMBL/GenBank/DDBJ databases">
        <authorList>
            <person name="Varghese N."/>
            <person name="Submissions S."/>
        </authorList>
    </citation>
    <scope>NUCLEOTIDE SEQUENCE [LARGE SCALE GENOMIC DNA]</scope>
    <source>
        <strain evidence="2 3">DSM 25353</strain>
    </source>
</reference>
<gene>
    <name evidence="2" type="ORF">SAMN05444410_104124</name>
</gene>
<name>A0A8X8LD29_9BACT</name>
<protein>
    <submittedName>
        <fullName evidence="2">Uncharacterized protein</fullName>
    </submittedName>
</protein>
<feature type="chain" id="PRO_5036505032" evidence="1">
    <location>
        <begin position="22"/>
        <end position="160"/>
    </location>
</feature>
<keyword evidence="1" id="KW-0732">Signal</keyword>
<comment type="caution">
    <text evidence="2">The sequence shown here is derived from an EMBL/GenBank/DDBJ whole genome shotgun (WGS) entry which is preliminary data.</text>
</comment>